<organism evidence="1 2">
    <name type="scientific">Mariniphaga sediminis</name>
    <dbReference type="NCBI Taxonomy" id="1628158"/>
    <lineage>
        <taxon>Bacteria</taxon>
        <taxon>Pseudomonadati</taxon>
        <taxon>Bacteroidota</taxon>
        <taxon>Bacteroidia</taxon>
        <taxon>Marinilabiliales</taxon>
        <taxon>Prolixibacteraceae</taxon>
        <taxon>Mariniphaga</taxon>
    </lineage>
</organism>
<reference evidence="1 2" key="1">
    <citation type="journal article" date="2015" name="Int. J. Syst. Evol. Microbiol.">
        <title>Mariniphaga sediminis sp. nov., isolated from coastal sediment.</title>
        <authorList>
            <person name="Wang F.Q."/>
            <person name="Shen Q.Y."/>
            <person name="Chen G.J."/>
            <person name="Du Z.J."/>
        </authorList>
    </citation>
    <scope>NUCLEOTIDE SEQUENCE [LARGE SCALE GENOMIC DNA]</scope>
    <source>
        <strain evidence="1 2">SY21</strain>
    </source>
</reference>
<name>A0A399CYN3_9BACT</name>
<dbReference type="Proteomes" id="UP000266441">
    <property type="component" value="Unassembled WGS sequence"/>
</dbReference>
<evidence type="ECO:0000313" key="2">
    <source>
        <dbReference type="Proteomes" id="UP000266441"/>
    </source>
</evidence>
<keyword evidence="2" id="KW-1185">Reference proteome</keyword>
<dbReference type="EMBL" id="QWET01000008">
    <property type="protein sequence ID" value="RIH64774.1"/>
    <property type="molecule type" value="Genomic_DNA"/>
</dbReference>
<gene>
    <name evidence="1" type="ORF">D1164_12045</name>
</gene>
<accession>A0A399CYN3</accession>
<evidence type="ECO:0000313" key="1">
    <source>
        <dbReference type="EMBL" id="RIH64774.1"/>
    </source>
</evidence>
<protein>
    <submittedName>
        <fullName evidence="1">Uncharacterized protein</fullName>
    </submittedName>
</protein>
<proteinExistence type="predicted"/>
<comment type="caution">
    <text evidence="1">The sequence shown here is derived from an EMBL/GenBank/DDBJ whole genome shotgun (WGS) entry which is preliminary data.</text>
</comment>
<sequence length="76" mass="9033">MNERLNATHNNITNVRKNKMQIIKRGKMWYTLLIRIQTLNEVRTLRVKKQSRAPCGSRLNNLQLLTDLITQKIMKQ</sequence>
<dbReference type="AlphaFoldDB" id="A0A399CYN3"/>